<dbReference type="Pfam" id="PF04997">
    <property type="entry name" value="RNA_pol_Rpb1_1"/>
    <property type="match status" value="1"/>
</dbReference>
<feature type="non-terminal residue" evidence="9">
    <location>
        <position position="713"/>
    </location>
</feature>
<evidence type="ECO:0000259" key="8">
    <source>
        <dbReference type="SMART" id="SM00663"/>
    </source>
</evidence>
<keyword evidence="3 7" id="KW-0808">Transferase</keyword>
<reference evidence="9" key="1">
    <citation type="submission" date="2023-10" db="EMBL/GenBank/DDBJ databases">
        <authorList>
            <person name="Chen Y."/>
            <person name="Shah S."/>
            <person name="Dougan E. K."/>
            <person name="Thang M."/>
            <person name="Chan C."/>
        </authorList>
    </citation>
    <scope>NUCLEOTIDE SEQUENCE [LARGE SCALE GENOMIC DNA]</scope>
</reference>
<keyword evidence="2 7" id="KW-0240">DNA-directed RNA polymerase</keyword>
<comment type="catalytic activity">
    <reaction evidence="6 7">
        <text>RNA(n) + a ribonucleoside 5'-triphosphate = RNA(n+1) + diphosphate</text>
        <dbReference type="Rhea" id="RHEA:21248"/>
        <dbReference type="Rhea" id="RHEA-COMP:14527"/>
        <dbReference type="Rhea" id="RHEA-COMP:17342"/>
        <dbReference type="ChEBI" id="CHEBI:33019"/>
        <dbReference type="ChEBI" id="CHEBI:61557"/>
        <dbReference type="ChEBI" id="CHEBI:140395"/>
        <dbReference type="EC" id="2.7.7.6"/>
    </reaction>
</comment>
<evidence type="ECO:0000256" key="2">
    <source>
        <dbReference type="ARBA" id="ARBA00022478"/>
    </source>
</evidence>
<dbReference type="Gene3D" id="1.10.274.100">
    <property type="entry name" value="RNA polymerase Rpb1, domain 3"/>
    <property type="match status" value="1"/>
</dbReference>
<dbReference type="InterPro" id="IPR042102">
    <property type="entry name" value="RNA_pol_Rpb1_3_sf"/>
</dbReference>
<feature type="domain" description="RNA polymerase N-terminal" evidence="8">
    <location>
        <begin position="396"/>
        <end position="696"/>
    </location>
</feature>
<evidence type="ECO:0000256" key="4">
    <source>
        <dbReference type="ARBA" id="ARBA00022695"/>
    </source>
</evidence>
<dbReference type="Proteomes" id="UP001189429">
    <property type="component" value="Unassembled WGS sequence"/>
</dbReference>
<dbReference type="Pfam" id="PF04983">
    <property type="entry name" value="RNA_pol_Rpb1_3"/>
    <property type="match status" value="1"/>
</dbReference>
<dbReference type="Gene3D" id="2.40.40.20">
    <property type="match status" value="1"/>
</dbReference>
<protein>
    <recommendedName>
        <fullName evidence="7">DNA-directed RNA polymerase subunit</fullName>
        <ecNumber evidence="7">2.7.7.6</ecNumber>
    </recommendedName>
</protein>
<organism evidence="9 10">
    <name type="scientific">Prorocentrum cordatum</name>
    <dbReference type="NCBI Taxonomy" id="2364126"/>
    <lineage>
        <taxon>Eukaryota</taxon>
        <taxon>Sar</taxon>
        <taxon>Alveolata</taxon>
        <taxon>Dinophyceae</taxon>
        <taxon>Prorocentrales</taxon>
        <taxon>Prorocentraceae</taxon>
        <taxon>Prorocentrum</taxon>
    </lineage>
</organism>
<proteinExistence type="inferred from homology"/>
<dbReference type="InterPro" id="IPR007066">
    <property type="entry name" value="RNA_pol_Rpb1_3"/>
</dbReference>
<dbReference type="PANTHER" id="PTHR19376:SF54">
    <property type="entry name" value="DNA-DIRECTED RNA POLYMERASE SUBUNIT BETA"/>
    <property type="match status" value="1"/>
</dbReference>
<dbReference type="Pfam" id="PF00623">
    <property type="entry name" value="RNA_pol_Rpb1_2"/>
    <property type="match status" value="1"/>
</dbReference>
<evidence type="ECO:0000313" key="9">
    <source>
        <dbReference type="EMBL" id="CAK0826119.1"/>
    </source>
</evidence>
<dbReference type="SUPFAM" id="SSF64484">
    <property type="entry name" value="beta and beta-prime subunits of DNA dependent RNA-polymerase"/>
    <property type="match status" value="1"/>
</dbReference>
<sequence length="713" mass="76996">RQALVLAALSRSALRRHLPPEAARLSRAVRQALLGARLGGGSAGLQAADLARVGATLRSEVADILALAGSAEAERLAVQHLAADVARWLQARGVGLEDALQALRLQLRLEPASGDPGEPPLPGPLAEGDLFELWQGLVVPRLGRGLEESLREISGKLGYMEPCDLERVLLAVGKLLLHGQAALDLLLRARCAAAGPAAAAGEAAASGAAAAVRSSRFGAEQEREVCWYDPTMTTASFHLEDVERRWHWPLQDAELPGRGGGARPLRRGQVLPKHSGASVLRYSAARPRPAGTPPSVPSSLEAEGALFVGSGAATCRRALGDQVPSALRQDLAWRCAWLGGVLRVERHLTAVREAIGDVDQTGGAFTVSSAVAEADVSMGERKSGIDTLLNKGMSPEWAILTDMPVMPPDLRTMGGKDFESTSIGDLSHSYVDVIQSSDTLRRNLEFRRSDAVLRQSKLDLQEKVDIVLDNGRIGSGKMKGQKGELMDSIAGRLKGKQGRMRLNLLGKRVDYSARTVIVVDPALTLDECAMPYQIARQLFQGFLVAELLKTPEITEEFGSIDEMTELRPRERLLRESAILDKFDQMVEEERWRFMTAAMGNRRVMLNRAPTLHRLGIQAFKPRLIDGQALKIHPLVCAPFNADFDGDTMTMHLALSDQAQLELETLMAPSKNICSPATGDAVIGPTQDMVLGIYYMTSGAGGRRAAPRHCQSAQ</sequence>
<dbReference type="SMART" id="SM00663">
    <property type="entry name" value="RPOLA_N"/>
    <property type="match status" value="1"/>
</dbReference>
<comment type="function">
    <text evidence="1 7">DNA-dependent RNA polymerase catalyzes the transcription of DNA into RNA using the four ribonucleoside triphosphates as substrates.</text>
</comment>
<dbReference type="InterPro" id="IPR007080">
    <property type="entry name" value="RNA_pol_Rpb1_1"/>
</dbReference>
<name>A0ABN9S2X9_9DINO</name>
<comment type="similarity">
    <text evidence="7">Belongs to the RNA polymerase beta' chain family.</text>
</comment>
<evidence type="ECO:0000256" key="3">
    <source>
        <dbReference type="ARBA" id="ARBA00022679"/>
    </source>
</evidence>
<evidence type="ECO:0000256" key="7">
    <source>
        <dbReference type="RuleBase" id="RU004279"/>
    </source>
</evidence>
<dbReference type="InterPro" id="IPR006592">
    <property type="entry name" value="RNA_pol_N"/>
</dbReference>
<evidence type="ECO:0000256" key="6">
    <source>
        <dbReference type="ARBA" id="ARBA00048552"/>
    </source>
</evidence>
<feature type="non-terminal residue" evidence="9">
    <location>
        <position position="1"/>
    </location>
</feature>
<dbReference type="InterPro" id="IPR000722">
    <property type="entry name" value="RNA_pol_asu"/>
</dbReference>
<dbReference type="PANTHER" id="PTHR19376">
    <property type="entry name" value="DNA-DIRECTED RNA POLYMERASE"/>
    <property type="match status" value="1"/>
</dbReference>
<gene>
    <name evidence="9" type="ORF">PCOR1329_LOCUS26067</name>
</gene>
<dbReference type="EC" id="2.7.7.6" evidence="7"/>
<keyword evidence="5 7" id="KW-0804">Transcription</keyword>
<evidence type="ECO:0000256" key="5">
    <source>
        <dbReference type="ARBA" id="ARBA00023163"/>
    </source>
</evidence>
<comment type="caution">
    <text evidence="9">The sequence shown here is derived from an EMBL/GenBank/DDBJ whole genome shotgun (WGS) entry which is preliminary data.</text>
</comment>
<keyword evidence="4 7" id="KW-0548">Nucleotidyltransferase</keyword>
<accession>A0ABN9S2X9</accession>
<evidence type="ECO:0000256" key="1">
    <source>
        <dbReference type="ARBA" id="ARBA00004026"/>
    </source>
</evidence>
<evidence type="ECO:0000313" key="10">
    <source>
        <dbReference type="Proteomes" id="UP001189429"/>
    </source>
</evidence>
<dbReference type="InterPro" id="IPR045867">
    <property type="entry name" value="DNA-dir_RpoC_beta_prime"/>
</dbReference>
<keyword evidence="10" id="KW-1185">Reference proteome</keyword>
<dbReference type="EMBL" id="CAUYUJ010009206">
    <property type="protein sequence ID" value="CAK0826119.1"/>
    <property type="molecule type" value="Genomic_DNA"/>
</dbReference>